<evidence type="ECO:0000313" key="1">
    <source>
        <dbReference type="EMBL" id="KAJ1093736.1"/>
    </source>
</evidence>
<keyword evidence="2" id="KW-1185">Reference proteome</keyword>
<reference evidence="1" key="1">
    <citation type="journal article" date="2022" name="bioRxiv">
        <title>Sequencing and chromosome-scale assembly of the giantPleurodeles waltlgenome.</title>
        <authorList>
            <person name="Brown T."/>
            <person name="Elewa A."/>
            <person name="Iarovenko S."/>
            <person name="Subramanian E."/>
            <person name="Araus A.J."/>
            <person name="Petzold A."/>
            <person name="Susuki M."/>
            <person name="Suzuki K.-i.T."/>
            <person name="Hayashi T."/>
            <person name="Toyoda A."/>
            <person name="Oliveira C."/>
            <person name="Osipova E."/>
            <person name="Leigh N.D."/>
            <person name="Simon A."/>
            <person name="Yun M.H."/>
        </authorList>
    </citation>
    <scope>NUCLEOTIDE SEQUENCE</scope>
    <source>
        <strain evidence="1">20211129_DDA</strain>
        <tissue evidence="1">Liver</tissue>
    </source>
</reference>
<proteinExistence type="predicted"/>
<evidence type="ECO:0000313" key="2">
    <source>
        <dbReference type="Proteomes" id="UP001066276"/>
    </source>
</evidence>
<dbReference type="Proteomes" id="UP001066276">
    <property type="component" value="Chromosome 11"/>
</dbReference>
<organism evidence="1 2">
    <name type="scientific">Pleurodeles waltl</name>
    <name type="common">Iberian ribbed newt</name>
    <dbReference type="NCBI Taxonomy" id="8319"/>
    <lineage>
        <taxon>Eukaryota</taxon>
        <taxon>Metazoa</taxon>
        <taxon>Chordata</taxon>
        <taxon>Craniata</taxon>
        <taxon>Vertebrata</taxon>
        <taxon>Euteleostomi</taxon>
        <taxon>Amphibia</taxon>
        <taxon>Batrachia</taxon>
        <taxon>Caudata</taxon>
        <taxon>Salamandroidea</taxon>
        <taxon>Salamandridae</taxon>
        <taxon>Pleurodelinae</taxon>
        <taxon>Pleurodeles</taxon>
    </lineage>
</organism>
<gene>
    <name evidence="1" type="ORF">NDU88_006828</name>
</gene>
<name>A0AAV7LQ91_PLEWA</name>
<dbReference type="EMBL" id="JANPWB010000015">
    <property type="protein sequence ID" value="KAJ1093736.1"/>
    <property type="molecule type" value="Genomic_DNA"/>
</dbReference>
<sequence length="120" mass="13268">MQSPFMRSGPNLDPAPTTIVRSLLFSSSLTPLGSRRTRTQVRPWDSAAARLPVSSTGIALLQLFMMLPRRSFLNRSVERGAPRHYRPLPVTPGALCFQRLNMLYSCRSATLPIAASQPSL</sequence>
<dbReference type="AlphaFoldDB" id="A0AAV7LQ91"/>
<protein>
    <submittedName>
        <fullName evidence="1">Uncharacterized protein</fullName>
    </submittedName>
</protein>
<accession>A0AAV7LQ91</accession>
<comment type="caution">
    <text evidence="1">The sequence shown here is derived from an EMBL/GenBank/DDBJ whole genome shotgun (WGS) entry which is preliminary data.</text>
</comment>